<sequence length="389" mass="42476">MRSDQQTPTSARDIQALQAAYLRARHGLSQDEIRLHLGNVSQSHVSRLLAHATEKGWLEIELRFNDRDLSPEVMRELHQLLEPRKLAEGLRKLAQASGGFAPEVRVFDSGSDSPTAGAFDLRSRRIGRSAAGRLTELLHRSSIVGVTWGRTVGALVDGLEYAGRGLRKDRSLLFVPVTAELVTLALPDHSSTLLADRLNNSVGSGSEERLLLGGVPAFIPRRYDEAKTQAIREYVHDAASYHRIFVGENALIRQMDMIITSVGSSDRPLGGAQSELVSAGDISAAELQSLIAGDVGGVLIPKSGLSARDTALLAEINAMWTGITMEHLSWLARKAAQNGTPGVVVIAIGRERAEVIYEMMSHQLVNQLIIDWDLARALEARMPFAQHRP</sequence>
<dbReference type="EMBL" id="CP076361">
    <property type="protein sequence ID" value="QWK89249.1"/>
    <property type="molecule type" value="Genomic_DNA"/>
</dbReference>
<feature type="domain" description="Sugar-binding" evidence="5">
    <location>
        <begin position="120"/>
        <end position="378"/>
    </location>
</feature>
<dbReference type="Pfam" id="PF04198">
    <property type="entry name" value="Sugar-bind"/>
    <property type="match status" value="1"/>
</dbReference>
<gene>
    <name evidence="6" type="ORF">KM031_10240</name>
</gene>
<dbReference type="InterPro" id="IPR051054">
    <property type="entry name" value="SorC_transcr_regulators"/>
</dbReference>
<reference evidence="6" key="1">
    <citation type="submission" date="2021-06" db="EMBL/GenBank/DDBJ databases">
        <title>Direct submission.</title>
        <authorList>
            <person name="Lee C.-S."/>
            <person name="Jin L."/>
        </authorList>
    </citation>
    <scope>NUCLEOTIDE SEQUENCE</scope>
    <source>
        <strain evidence="6">Con5</strain>
    </source>
</reference>
<accession>A0A975P405</accession>
<name>A0A975P405_9RHOB</name>
<evidence type="ECO:0000256" key="2">
    <source>
        <dbReference type="ARBA" id="ARBA00023015"/>
    </source>
</evidence>
<organism evidence="6 7">
    <name type="scientific">Gemmobacter fulvus</name>
    <dbReference type="NCBI Taxonomy" id="2840474"/>
    <lineage>
        <taxon>Bacteria</taxon>
        <taxon>Pseudomonadati</taxon>
        <taxon>Pseudomonadota</taxon>
        <taxon>Alphaproteobacteria</taxon>
        <taxon>Rhodobacterales</taxon>
        <taxon>Paracoccaceae</taxon>
        <taxon>Gemmobacter</taxon>
    </lineage>
</organism>
<dbReference type="SUPFAM" id="SSF100950">
    <property type="entry name" value="NagB/RpiA/CoA transferase-like"/>
    <property type="match status" value="1"/>
</dbReference>
<proteinExistence type="inferred from homology"/>
<dbReference type="Proteomes" id="UP000679352">
    <property type="component" value="Chromosome"/>
</dbReference>
<dbReference type="InterPro" id="IPR007324">
    <property type="entry name" value="Sugar-bd_dom_put"/>
</dbReference>
<evidence type="ECO:0000256" key="4">
    <source>
        <dbReference type="ARBA" id="ARBA00023163"/>
    </source>
</evidence>
<dbReference type="RefSeq" id="WP_215504988.1">
    <property type="nucleotide sequence ID" value="NZ_CP076361.1"/>
</dbReference>
<dbReference type="InterPro" id="IPR036388">
    <property type="entry name" value="WH-like_DNA-bd_sf"/>
</dbReference>
<dbReference type="Gene3D" id="1.10.10.10">
    <property type="entry name" value="Winged helix-like DNA-binding domain superfamily/Winged helix DNA-binding domain"/>
    <property type="match status" value="1"/>
</dbReference>
<keyword evidence="3" id="KW-0238">DNA-binding</keyword>
<evidence type="ECO:0000313" key="6">
    <source>
        <dbReference type="EMBL" id="QWK89249.1"/>
    </source>
</evidence>
<dbReference type="KEGG" id="gfu:KM031_10240"/>
<evidence type="ECO:0000256" key="3">
    <source>
        <dbReference type="ARBA" id="ARBA00023125"/>
    </source>
</evidence>
<dbReference type="PANTHER" id="PTHR34294:SF1">
    <property type="entry name" value="TRANSCRIPTIONAL REGULATOR LSRR"/>
    <property type="match status" value="1"/>
</dbReference>
<dbReference type="GO" id="GO:0003677">
    <property type="term" value="F:DNA binding"/>
    <property type="evidence" value="ECO:0007669"/>
    <property type="project" value="UniProtKB-KW"/>
</dbReference>
<dbReference type="InterPro" id="IPR037171">
    <property type="entry name" value="NagB/RpiA_transferase-like"/>
</dbReference>
<protein>
    <recommendedName>
        <fullName evidence="5">Sugar-binding domain-containing protein</fullName>
    </recommendedName>
</protein>
<dbReference type="Gene3D" id="3.40.50.1360">
    <property type="match status" value="1"/>
</dbReference>
<keyword evidence="2" id="KW-0805">Transcription regulation</keyword>
<comment type="similarity">
    <text evidence="1">Belongs to the SorC transcriptional regulatory family.</text>
</comment>
<dbReference type="AlphaFoldDB" id="A0A975P405"/>
<keyword evidence="7" id="KW-1185">Reference proteome</keyword>
<evidence type="ECO:0000259" key="5">
    <source>
        <dbReference type="Pfam" id="PF04198"/>
    </source>
</evidence>
<dbReference type="PANTHER" id="PTHR34294">
    <property type="entry name" value="TRANSCRIPTIONAL REGULATOR-RELATED"/>
    <property type="match status" value="1"/>
</dbReference>
<keyword evidence="4" id="KW-0804">Transcription</keyword>
<dbReference type="GO" id="GO:0030246">
    <property type="term" value="F:carbohydrate binding"/>
    <property type="evidence" value="ECO:0007669"/>
    <property type="project" value="InterPro"/>
</dbReference>
<evidence type="ECO:0000313" key="7">
    <source>
        <dbReference type="Proteomes" id="UP000679352"/>
    </source>
</evidence>
<evidence type="ECO:0000256" key="1">
    <source>
        <dbReference type="ARBA" id="ARBA00010466"/>
    </source>
</evidence>